<dbReference type="GO" id="GO:0043138">
    <property type="term" value="F:3'-5' DNA helicase activity"/>
    <property type="evidence" value="ECO:0007669"/>
    <property type="project" value="UniProtKB-EC"/>
</dbReference>
<dbReference type="Pfam" id="PF00270">
    <property type="entry name" value="DEAD"/>
    <property type="match status" value="1"/>
</dbReference>
<dbReference type="Pfam" id="PF00271">
    <property type="entry name" value="Helicase_C"/>
    <property type="match status" value="1"/>
</dbReference>
<keyword evidence="11" id="KW-1185">Reference proteome</keyword>
<dbReference type="GO" id="GO:0005524">
    <property type="term" value="F:ATP binding"/>
    <property type="evidence" value="ECO:0007669"/>
    <property type="project" value="UniProtKB-KW"/>
</dbReference>
<dbReference type="InterPro" id="IPR014001">
    <property type="entry name" value="Helicase_ATP-bd"/>
</dbReference>
<dbReference type="PROSITE" id="PS51194">
    <property type="entry name" value="HELICASE_CTER"/>
    <property type="match status" value="1"/>
</dbReference>
<feature type="domain" description="Helicase C-terminal" evidence="9">
    <location>
        <begin position="200"/>
        <end position="320"/>
    </location>
</feature>
<evidence type="ECO:0000256" key="1">
    <source>
        <dbReference type="ARBA" id="ARBA00005446"/>
    </source>
</evidence>
<dbReference type="EC" id="5.6.2.4" evidence="7"/>
<proteinExistence type="inferred from homology"/>
<dbReference type="GO" id="GO:0005737">
    <property type="term" value="C:cytoplasm"/>
    <property type="evidence" value="ECO:0007669"/>
    <property type="project" value="TreeGrafter"/>
</dbReference>
<evidence type="ECO:0000256" key="2">
    <source>
        <dbReference type="ARBA" id="ARBA00022741"/>
    </source>
</evidence>
<dbReference type="InParanoid" id="A0A067LRY1"/>
<evidence type="ECO:0000259" key="9">
    <source>
        <dbReference type="PROSITE" id="PS51194"/>
    </source>
</evidence>
<keyword evidence="3" id="KW-0067">ATP-binding</keyword>
<dbReference type="GO" id="GO:0003677">
    <property type="term" value="F:DNA binding"/>
    <property type="evidence" value="ECO:0007669"/>
    <property type="project" value="UniProtKB-KW"/>
</dbReference>
<dbReference type="AlphaFoldDB" id="A0A067LRY1"/>
<evidence type="ECO:0000259" key="8">
    <source>
        <dbReference type="PROSITE" id="PS51192"/>
    </source>
</evidence>
<dbReference type="GO" id="GO:0009378">
    <property type="term" value="F:four-way junction helicase activity"/>
    <property type="evidence" value="ECO:0007669"/>
    <property type="project" value="TreeGrafter"/>
</dbReference>
<dbReference type="SUPFAM" id="SSF52540">
    <property type="entry name" value="P-loop containing nucleoside triphosphate hydrolases"/>
    <property type="match status" value="1"/>
</dbReference>
<dbReference type="GO" id="GO:0005694">
    <property type="term" value="C:chromosome"/>
    <property type="evidence" value="ECO:0007669"/>
    <property type="project" value="TreeGrafter"/>
</dbReference>
<keyword evidence="2" id="KW-0547">Nucleotide-binding</keyword>
<evidence type="ECO:0000313" key="11">
    <source>
        <dbReference type="Proteomes" id="UP000027195"/>
    </source>
</evidence>
<dbReference type="PANTHER" id="PTHR13710:SF105">
    <property type="entry name" value="ATP-DEPENDENT DNA HELICASE Q1"/>
    <property type="match status" value="1"/>
</dbReference>
<dbReference type="InterPro" id="IPR001650">
    <property type="entry name" value="Helicase_C-like"/>
</dbReference>
<gene>
    <name evidence="10" type="ORF">BOTBODRAFT_122019</name>
</gene>
<name>A0A067LRY1_BOTB1</name>
<dbReference type="Proteomes" id="UP000027195">
    <property type="component" value="Unassembled WGS sequence"/>
</dbReference>
<dbReference type="PROSITE" id="PS51192">
    <property type="entry name" value="HELICASE_ATP_BIND_1"/>
    <property type="match status" value="1"/>
</dbReference>
<evidence type="ECO:0000313" key="10">
    <source>
        <dbReference type="EMBL" id="KDQ05988.1"/>
    </source>
</evidence>
<dbReference type="InterPro" id="IPR011545">
    <property type="entry name" value="DEAD/DEAH_box_helicase_dom"/>
</dbReference>
<dbReference type="PANTHER" id="PTHR13710">
    <property type="entry name" value="DNA HELICASE RECQ FAMILY MEMBER"/>
    <property type="match status" value="1"/>
</dbReference>
<evidence type="ECO:0000256" key="3">
    <source>
        <dbReference type="ARBA" id="ARBA00022840"/>
    </source>
</evidence>
<accession>A0A067LRY1</accession>
<dbReference type="Gene3D" id="3.40.50.300">
    <property type="entry name" value="P-loop containing nucleotide triphosphate hydrolases"/>
    <property type="match status" value="2"/>
</dbReference>
<dbReference type="GO" id="GO:0000724">
    <property type="term" value="P:double-strand break repair via homologous recombination"/>
    <property type="evidence" value="ECO:0007669"/>
    <property type="project" value="TreeGrafter"/>
</dbReference>
<dbReference type="OrthoDB" id="2507344at2759"/>
<feature type="domain" description="Helicase ATP-binding" evidence="8">
    <location>
        <begin position="18"/>
        <end position="178"/>
    </location>
</feature>
<evidence type="ECO:0000256" key="6">
    <source>
        <dbReference type="ARBA" id="ARBA00034617"/>
    </source>
</evidence>
<evidence type="ECO:0000256" key="4">
    <source>
        <dbReference type="ARBA" id="ARBA00023125"/>
    </source>
</evidence>
<dbReference type="HOGENOM" id="CLU_001103_9_1_1"/>
<keyword evidence="5" id="KW-0413">Isomerase</keyword>
<dbReference type="SMART" id="SM00490">
    <property type="entry name" value="HELICc"/>
    <property type="match status" value="1"/>
</dbReference>
<sequence length="320" mass="34410">MDSPDVHFRSREQASAIAFTLARVGYGSFVLPTGAGKSLIFQLPAWLERSQPLVTVVFVPYASLREDHNARAKALGIPSLAWGSGVRASASLVFVVVESAVKDGFYGYCKELVAKNQIARFVVDEFHTLATQADYRDAFALLGMFATLGPIQWVLLSGTAGLALERRVLEGLGLNPSVVTYIRAPTSRANVAYRVRPVPRLNSNMVALVQGELAKNLKGPADRALVFCLTTSLVDTLSAALGALAYHARMDEDTRRINFAAFKAGGEGCSVMVASSAFSTGVHVPSIRQTIHIGLPRSTIDFLQESGRAGRDGQRAEALI</sequence>
<feature type="non-terminal residue" evidence="10">
    <location>
        <position position="320"/>
    </location>
</feature>
<dbReference type="SMART" id="SM00487">
    <property type="entry name" value="DEXDc"/>
    <property type="match status" value="1"/>
</dbReference>
<protein>
    <recommendedName>
        <fullName evidence="7">DNA 3'-5' helicase</fullName>
        <ecNumber evidence="7">5.6.2.4</ecNumber>
    </recommendedName>
</protein>
<dbReference type="EMBL" id="KL198164">
    <property type="protein sequence ID" value="KDQ05988.1"/>
    <property type="molecule type" value="Genomic_DNA"/>
</dbReference>
<organism evidence="10 11">
    <name type="scientific">Botryobasidium botryosum (strain FD-172 SS1)</name>
    <dbReference type="NCBI Taxonomy" id="930990"/>
    <lineage>
        <taxon>Eukaryota</taxon>
        <taxon>Fungi</taxon>
        <taxon>Dikarya</taxon>
        <taxon>Basidiomycota</taxon>
        <taxon>Agaricomycotina</taxon>
        <taxon>Agaricomycetes</taxon>
        <taxon>Cantharellales</taxon>
        <taxon>Botryobasidiaceae</taxon>
        <taxon>Botryobasidium</taxon>
    </lineage>
</organism>
<dbReference type="InterPro" id="IPR027417">
    <property type="entry name" value="P-loop_NTPase"/>
</dbReference>
<comment type="catalytic activity">
    <reaction evidence="6">
        <text>Couples ATP hydrolysis with the unwinding of duplex DNA by translocating in the 3'-5' direction.</text>
        <dbReference type="EC" id="5.6.2.4"/>
    </reaction>
</comment>
<evidence type="ECO:0000256" key="5">
    <source>
        <dbReference type="ARBA" id="ARBA00023235"/>
    </source>
</evidence>
<reference evidence="11" key="1">
    <citation type="journal article" date="2014" name="Proc. Natl. Acad. Sci. U.S.A.">
        <title>Extensive sampling of basidiomycete genomes demonstrates inadequacy of the white-rot/brown-rot paradigm for wood decay fungi.</title>
        <authorList>
            <person name="Riley R."/>
            <person name="Salamov A.A."/>
            <person name="Brown D.W."/>
            <person name="Nagy L.G."/>
            <person name="Floudas D."/>
            <person name="Held B.W."/>
            <person name="Levasseur A."/>
            <person name="Lombard V."/>
            <person name="Morin E."/>
            <person name="Otillar R."/>
            <person name="Lindquist E.A."/>
            <person name="Sun H."/>
            <person name="LaButti K.M."/>
            <person name="Schmutz J."/>
            <person name="Jabbour D."/>
            <person name="Luo H."/>
            <person name="Baker S.E."/>
            <person name="Pisabarro A.G."/>
            <person name="Walton J.D."/>
            <person name="Blanchette R.A."/>
            <person name="Henrissat B."/>
            <person name="Martin F."/>
            <person name="Cullen D."/>
            <person name="Hibbett D.S."/>
            <person name="Grigoriev I.V."/>
        </authorList>
    </citation>
    <scope>NUCLEOTIDE SEQUENCE [LARGE SCALE GENOMIC DNA]</scope>
    <source>
        <strain evidence="11">FD-172 SS1</strain>
    </source>
</reference>
<evidence type="ECO:0000256" key="7">
    <source>
        <dbReference type="ARBA" id="ARBA00034808"/>
    </source>
</evidence>
<comment type="similarity">
    <text evidence="1">Belongs to the helicase family. RecQ subfamily.</text>
</comment>
<keyword evidence="4" id="KW-0238">DNA-binding</keyword>
<dbReference type="STRING" id="930990.A0A067LRY1"/>